<evidence type="ECO:0000256" key="5">
    <source>
        <dbReference type="ARBA" id="ARBA00023136"/>
    </source>
</evidence>
<protein>
    <submittedName>
        <fullName evidence="8">Cation efflux family protein</fullName>
    </submittedName>
</protein>
<dbReference type="EMBL" id="CP020559">
    <property type="protein sequence ID" value="ARE88496.1"/>
    <property type="molecule type" value="Genomic_DNA"/>
</dbReference>
<comment type="subcellular location">
    <subcellularLocation>
        <location evidence="1">Membrane</location>
        <topology evidence="1">Multi-pass membrane protein</topology>
    </subcellularLocation>
</comment>
<evidence type="ECO:0000256" key="6">
    <source>
        <dbReference type="SAM" id="Phobius"/>
    </source>
</evidence>
<name>A0AAC9RLZ9_9CLOT</name>
<evidence type="ECO:0000313" key="9">
    <source>
        <dbReference type="Proteomes" id="UP000192478"/>
    </source>
</evidence>
<keyword evidence="2" id="KW-0813">Transport</keyword>
<dbReference type="Gene3D" id="1.20.1510.10">
    <property type="entry name" value="Cation efflux protein transmembrane domain"/>
    <property type="match status" value="1"/>
</dbReference>
<dbReference type="RefSeq" id="WP_081562122.1">
    <property type="nucleotide sequence ID" value="NZ_CP017603.1"/>
</dbReference>
<evidence type="ECO:0000256" key="2">
    <source>
        <dbReference type="ARBA" id="ARBA00022448"/>
    </source>
</evidence>
<evidence type="ECO:0000259" key="7">
    <source>
        <dbReference type="Pfam" id="PF01545"/>
    </source>
</evidence>
<feature type="transmembrane region" description="Helical" evidence="6">
    <location>
        <begin position="214"/>
        <end position="232"/>
    </location>
</feature>
<feature type="transmembrane region" description="Helical" evidence="6">
    <location>
        <begin position="69"/>
        <end position="86"/>
    </location>
</feature>
<proteinExistence type="predicted"/>
<evidence type="ECO:0000313" key="8">
    <source>
        <dbReference type="EMBL" id="ARE88496.1"/>
    </source>
</evidence>
<dbReference type="Proteomes" id="UP000192478">
    <property type="component" value="Chromosome"/>
</dbReference>
<dbReference type="InterPro" id="IPR050291">
    <property type="entry name" value="CDF_Transporter"/>
</dbReference>
<evidence type="ECO:0000256" key="1">
    <source>
        <dbReference type="ARBA" id="ARBA00004141"/>
    </source>
</evidence>
<evidence type="ECO:0000256" key="4">
    <source>
        <dbReference type="ARBA" id="ARBA00022989"/>
    </source>
</evidence>
<organism evidence="8 9">
    <name type="scientific">Clostridium formicaceticum</name>
    <dbReference type="NCBI Taxonomy" id="1497"/>
    <lineage>
        <taxon>Bacteria</taxon>
        <taxon>Bacillati</taxon>
        <taxon>Bacillota</taxon>
        <taxon>Clostridia</taxon>
        <taxon>Eubacteriales</taxon>
        <taxon>Clostridiaceae</taxon>
        <taxon>Clostridium</taxon>
    </lineage>
</organism>
<reference evidence="8 9" key="1">
    <citation type="submission" date="2017-03" db="EMBL/GenBank/DDBJ databases">
        <title>Complete sequence of Clostridium formicaceticum DSM 92.</title>
        <authorList>
            <person name="Poehlein A."/>
            <person name="Karl M."/>
            <person name="Bengelsdorf F.R."/>
            <person name="Duerre P."/>
            <person name="Daniel R."/>
        </authorList>
    </citation>
    <scope>NUCLEOTIDE SEQUENCE [LARGE SCALE GENOMIC DNA]</scope>
    <source>
        <strain evidence="8 9">DSM 92</strain>
    </source>
</reference>
<feature type="transmembrane region" description="Helical" evidence="6">
    <location>
        <begin position="36"/>
        <end position="57"/>
    </location>
</feature>
<dbReference type="PANTHER" id="PTHR43840:SF30">
    <property type="entry name" value="TRANSPORT PROTEIN, HYPOTHETICAL"/>
    <property type="match status" value="1"/>
</dbReference>
<sequence>MIGTSQTKRPPSFVKKEELLIKKFFFNKKDHKENRALLIGAVANLIMAALAWFTYYLSNSGAILLDGNYSFIMFLGVIVALKIVTVKVRRTKTFPLGQFFYESLYGFIKGLMILGVLIMSLSTAIARIVMYFTGSTDSIPMLIPDPILYYALVCSIICYSVSFFYYQQNRSIGNSSILLKTEQKATFVDGTLSLGIAAGIFFLTTGGAGSKFGFIPYLADSFFVLILVSILIKEPLAIIRESVIELAGGTLQDKEKREAFERAVYLNMPKTFNIEDIFISKNGSKYIVLIYISTDEAVYPRKDIIETKDKITGILSKDHPYLSLDIIPEGKPIQEKRPNENK</sequence>
<dbReference type="InterPro" id="IPR027469">
    <property type="entry name" value="Cation_efflux_TMD_sf"/>
</dbReference>
<gene>
    <name evidence="8" type="ORF">CLFO_28990</name>
</gene>
<dbReference type="GO" id="GO:0008324">
    <property type="term" value="F:monoatomic cation transmembrane transporter activity"/>
    <property type="evidence" value="ECO:0007669"/>
    <property type="project" value="InterPro"/>
</dbReference>
<feature type="transmembrane region" description="Helical" evidence="6">
    <location>
        <begin position="187"/>
        <end position="208"/>
    </location>
</feature>
<keyword evidence="4 6" id="KW-1133">Transmembrane helix</keyword>
<keyword evidence="5 6" id="KW-0472">Membrane</keyword>
<feature type="transmembrane region" description="Helical" evidence="6">
    <location>
        <begin position="147"/>
        <end position="166"/>
    </location>
</feature>
<dbReference type="PANTHER" id="PTHR43840">
    <property type="entry name" value="MITOCHONDRIAL METAL TRANSPORTER 1-RELATED"/>
    <property type="match status" value="1"/>
</dbReference>
<keyword evidence="3 6" id="KW-0812">Transmembrane</keyword>
<dbReference type="AlphaFoldDB" id="A0AAC9RLZ9"/>
<accession>A0AAC9RLZ9</accession>
<dbReference type="GO" id="GO:0016020">
    <property type="term" value="C:membrane"/>
    <property type="evidence" value="ECO:0007669"/>
    <property type="project" value="UniProtKB-SubCell"/>
</dbReference>
<dbReference type="InterPro" id="IPR058533">
    <property type="entry name" value="Cation_efflux_TM"/>
</dbReference>
<feature type="transmembrane region" description="Helical" evidence="6">
    <location>
        <begin position="107"/>
        <end position="132"/>
    </location>
</feature>
<dbReference type="Pfam" id="PF01545">
    <property type="entry name" value="Cation_efflux"/>
    <property type="match status" value="1"/>
</dbReference>
<feature type="domain" description="Cation efflux protein transmembrane" evidence="7">
    <location>
        <begin position="37"/>
        <end position="246"/>
    </location>
</feature>
<evidence type="ECO:0000256" key="3">
    <source>
        <dbReference type="ARBA" id="ARBA00022692"/>
    </source>
</evidence>
<dbReference type="SUPFAM" id="SSF161111">
    <property type="entry name" value="Cation efflux protein transmembrane domain-like"/>
    <property type="match status" value="1"/>
</dbReference>